<evidence type="ECO:0000313" key="2">
    <source>
        <dbReference type="EMBL" id="KAJ6257241.1"/>
    </source>
</evidence>
<organism evidence="2 3">
    <name type="scientific">Drechslerella dactyloides</name>
    <name type="common">Nematode-trapping fungus</name>
    <name type="synonym">Arthrobotrys dactyloides</name>
    <dbReference type="NCBI Taxonomy" id="74499"/>
    <lineage>
        <taxon>Eukaryota</taxon>
        <taxon>Fungi</taxon>
        <taxon>Dikarya</taxon>
        <taxon>Ascomycota</taxon>
        <taxon>Pezizomycotina</taxon>
        <taxon>Orbiliomycetes</taxon>
        <taxon>Orbiliales</taxon>
        <taxon>Orbiliaceae</taxon>
        <taxon>Drechslerella</taxon>
    </lineage>
</organism>
<keyword evidence="3" id="KW-1185">Reference proteome</keyword>
<dbReference type="Proteomes" id="UP001221413">
    <property type="component" value="Unassembled WGS sequence"/>
</dbReference>
<reference evidence="2" key="1">
    <citation type="submission" date="2023-01" db="EMBL/GenBank/DDBJ databases">
        <title>The chitinases involved in constricting ring structure development in the nematode-trapping fungus Drechslerella dactyloides.</title>
        <authorList>
            <person name="Wang R."/>
            <person name="Zhang L."/>
            <person name="Tang P."/>
            <person name="Li S."/>
            <person name="Liang L."/>
        </authorList>
    </citation>
    <scope>NUCLEOTIDE SEQUENCE</scope>
    <source>
        <strain evidence="2">YMF1.00031</strain>
    </source>
</reference>
<proteinExistence type="predicted"/>
<sequence length="604" mass="65927">MTALRRVKIIGVAAFTALILLLFYGAQTHTERRMQQQAYNEQIRRQKAGGHGFNTEDYDIEKQLKSQRLRDAESAAKQKANAKAPNPPNGFEAPANHGKGVWDVTLEIDSILKRSPIIIFSKSYLTAIPAGNEGNIFVSRNAEALDSDGKPRAYCLPSRGLRNEEANEAVNHLAYKIVPRDGFTMVTGTCLHHIQGATCAQICNYSPADRQVTQTEAFSALDRLRVRCGTSESSGKYRRQPADISAYLYGVGTNATVVNSPGRSRRVRAKRQIVRDESYKDDVLTIQLDRSLKTKGEADVLLADMLLEKRDRIAQSLAGGAGSELESRSDDPCDVRTPSWPSTVWNCNKKPLDRIGLCPEQAKGKHSYCEVRRRFFYGVEQRYDVEPILNGPGAPDRTLSAGTSVTWGTSVNANFGGSILEVFNIGLGISVDTSISYSTSDSFTSSKADLDRLIKPQAIISAMSTTVSPHYLATPINSTVQNCFAQEPPSTIYKDQCYVVVDPSFITSEITKSLNSCCLGRLDTVDGCGYQCISNYTQDDAANANWWTKCVRQASLNGAIGNDTANRPACAVRPSAAGRLHAAGTQALLSVMVVFGVVLPMIVA</sequence>
<name>A0AAD6IRW3_DREDA</name>
<evidence type="ECO:0000313" key="3">
    <source>
        <dbReference type="Proteomes" id="UP001221413"/>
    </source>
</evidence>
<dbReference type="EMBL" id="JAQGDS010000011">
    <property type="protein sequence ID" value="KAJ6257241.1"/>
    <property type="molecule type" value="Genomic_DNA"/>
</dbReference>
<accession>A0AAD6IRW3</accession>
<dbReference type="AlphaFoldDB" id="A0AAD6IRW3"/>
<feature type="region of interest" description="Disordered" evidence="1">
    <location>
        <begin position="69"/>
        <end position="96"/>
    </location>
</feature>
<comment type="caution">
    <text evidence="2">The sequence shown here is derived from an EMBL/GenBank/DDBJ whole genome shotgun (WGS) entry which is preliminary data.</text>
</comment>
<protein>
    <submittedName>
        <fullName evidence="2">Uncharacterized protein</fullName>
    </submittedName>
</protein>
<evidence type="ECO:0000256" key="1">
    <source>
        <dbReference type="SAM" id="MobiDB-lite"/>
    </source>
</evidence>
<gene>
    <name evidence="2" type="ORF">Dda_8129</name>
</gene>